<name>A0A558AN96_9PSEU</name>
<keyword evidence="2" id="KW-0812">Transmembrane</keyword>
<feature type="region of interest" description="Disordered" evidence="1">
    <location>
        <begin position="1"/>
        <end position="32"/>
    </location>
</feature>
<dbReference type="Proteomes" id="UP000318578">
    <property type="component" value="Unassembled WGS sequence"/>
</dbReference>
<keyword evidence="2" id="KW-1133">Transmembrane helix</keyword>
<organism evidence="3 4">
    <name type="scientific">Amycolatopsis acidiphila</name>
    <dbReference type="NCBI Taxonomy" id="715473"/>
    <lineage>
        <taxon>Bacteria</taxon>
        <taxon>Bacillati</taxon>
        <taxon>Actinomycetota</taxon>
        <taxon>Actinomycetes</taxon>
        <taxon>Pseudonocardiales</taxon>
        <taxon>Pseudonocardiaceae</taxon>
        <taxon>Amycolatopsis</taxon>
    </lineage>
</organism>
<keyword evidence="4" id="KW-1185">Reference proteome</keyword>
<reference evidence="3 4" key="1">
    <citation type="submission" date="2019-07" db="EMBL/GenBank/DDBJ databases">
        <title>New species of Amycolatopsis and Streptomyces.</title>
        <authorList>
            <person name="Duangmal K."/>
            <person name="Teo W.F.A."/>
            <person name="Lipun K."/>
        </authorList>
    </citation>
    <scope>NUCLEOTIDE SEQUENCE [LARGE SCALE GENOMIC DNA]</scope>
    <source>
        <strain evidence="3 4">JCM 30562</strain>
    </source>
</reference>
<feature type="compositionally biased region" description="Polar residues" evidence="1">
    <location>
        <begin position="1"/>
        <end position="12"/>
    </location>
</feature>
<feature type="compositionally biased region" description="Polar residues" evidence="1">
    <location>
        <begin position="143"/>
        <end position="160"/>
    </location>
</feature>
<dbReference type="EMBL" id="VJZA01000002">
    <property type="protein sequence ID" value="TVT25729.1"/>
    <property type="molecule type" value="Genomic_DNA"/>
</dbReference>
<dbReference type="AlphaFoldDB" id="A0A558AN96"/>
<evidence type="ECO:0000313" key="3">
    <source>
        <dbReference type="EMBL" id="TVT25729.1"/>
    </source>
</evidence>
<evidence type="ECO:0000313" key="4">
    <source>
        <dbReference type="Proteomes" id="UP000318578"/>
    </source>
</evidence>
<evidence type="ECO:0000256" key="1">
    <source>
        <dbReference type="SAM" id="MobiDB-lite"/>
    </source>
</evidence>
<evidence type="ECO:0008006" key="5">
    <source>
        <dbReference type="Google" id="ProtNLM"/>
    </source>
</evidence>
<accession>A0A558AN96</accession>
<feature type="region of interest" description="Disordered" evidence="1">
    <location>
        <begin position="143"/>
        <end position="184"/>
    </location>
</feature>
<gene>
    <name evidence="3" type="ORF">FNH06_01530</name>
</gene>
<comment type="caution">
    <text evidence="3">The sequence shown here is derived from an EMBL/GenBank/DDBJ whole genome shotgun (WGS) entry which is preliminary data.</text>
</comment>
<protein>
    <recommendedName>
        <fullName evidence="5">Tat pathway signal protein</fullName>
    </recommendedName>
</protein>
<keyword evidence="2" id="KW-0472">Membrane</keyword>
<dbReference type="OrthoDB" id="3575975at2"/>
<proteinExistence type="predicted"/>
<sequence length="184" mass="19265">MRYQDPDSTTPREPTLAEQRARRKALVEEEEREQAEAQAREVAQRKAATRRKVLIGSGVTVGLVGVVAAWYVVGTPDEVSAVCTDANGVVQNDQYCDDSYMSSHGGHYDSVSGLWILPLALGGGQYRYNYGGTGTVGQHVSGGTFTKPSGNTTVKTSAGKTVQRGGFGISSKSSSGGSGKSGGS</sequence>
<evidence type="ECO:0000256" key="2">
    <source>
        <dbReference type="SAM" id="Phobius"/>
    </source>
</evidence>
<feature type="transmembrane region" description="Helical" evidence="2">
    <location>
        <begin position="53"/>
        <end position="73"/>
    </location>
</feature>